<dbReference type="EMBL" id="ASPP01026981">
    <property type="protein sequence ID" value="ETO06592.1"/>
    <property type="molecule type" value="Genomic_DNA"/>
</dbReference>
<name>X6LZL2_RETFI</name>
<comment type="caution">
    <text evidence="3">The sequence shown here is derived from an EMBL/GenBank/DDBJ whole genome shotgun (WGS) entry which is preliminary data.</text>
</comment>
<evidence type="ECO:0000256" key="2">
    <source>
        <dbReference type="SAM" id="MobiDB-lite"/>
    </source>
</evidence>
<accession>X6LZL2</accession>
<evidence type="ECO:0000256" key="1">
    <source>
        <dbReference type="SAM" id="Coils"/>
    </source>
</evidence>
<dbReference type="AlphaFoldDB" id="X6LZL2"/>
<reference evidence="3 4" key="1">
    <citation type="journal article" date="2013" name="Curr. Biol.">
        <title>The Genome of the Foraminiferan Reticulomyxa filosa.</title>
        <authorList>
            <person name="Glockner G."/>
            <person name="Hulsmann N."/>
            <person name="Schleicher M."/>
            <person name="Noegel A.A."/>
            <person name="Eichinger L."/>
            <person name="Gallinger C."/>
            <person name="Pawlowski J."/>
            <person name="Sierra R."/>
            <person name="Euteneuer U."/>
            <person name="Pillet L."/>
            <person name="Moustafa A."/>
            <person name="Platzer M."/>
            <person name="Groth M."/>
            <person name="Szafranski K."/>
            <person name="Schliwa M."/>
        </authorList>
    </citation>
    <scope>NUCLEOTIDE SEQUENCE [LARGE SCALE GENOMIC DNA]</scope>
</reference>
<evidence type="ECO:0000313" key="3">
    <source>
        <dbReference type="EMBL" id="ETO06592.1"/>
    </source>
</evidence>
<gene>
    <name evidence="3" type="ORF">RFI_30800</name>
</gene>
<dbReference type="Proteomes" id="UP000023152">
    <property type="component" value="Unassembled WGS sequence"/>
</dbReference>
<protein>
    <submittedName>
        <fullName evidence="3">Uncharacterized protein</fullName>
    </submittedName>
</protein>
<proteinExistence type="predicted"/>
<keyword evidence="1" id="KW-0175">Coiled coil</keyword>
<organism evidence="3 4">
    <name type="scientific">Reticulomyxa filosa</name>
    <dbReference type="NCBI Taxonomy" id="46433"/>
    <lineage>
        <taxon>Eukaryota</taxon>
        <taxon>Sar</taxon>
        <taxon>Rhizaria</taxon>
        <taxon>Retaria</taxon>
        <taxon>Foraminifera</taxon>
        <taxon>Monothalamids</taxon>
        <taxon>Reticulomyxidae</taxon>
        <taxon>Reticulomyxa</taxon>
    </lineage>
</organism>
<keyword evidence="4" id="KW-1185">Reference proteome</keyword>
<feature type="region of interest" description="Disordered" evidence="2">
    <location>
        <begin position="1"/>
        <end position="36"/>
    </location>
</feature>
<evidence type="ECO:0000313" key="4">
    <source>
        <dbReference type="Proteomes" id="UP000023152"/>
    </source>
</evidence>
<feature type="coiled-coil region" evidence="1">
    <location>
        <begin position="244"/>
        <end position="310"/>
    </location>
</feature>
<sequence length="375" mass="43896">MQTLGVEVVEESKEENGNKKHRRMRTYDLGTGKREGALRRGSVDNEGRDAMVKYVQSLPNEKRAELEKASNDMKAERTIKRLELKLEEAMDQRNQATEIIKNLAKENEELKLENEELKNVIQMKEHDLKILEKDFSLMNELYEEEKVKYEMELQKLDKMKREMVEREEQLELQAKEQEILETEKKQEMFLERHIKSFDGFEDTENTELSTAVEKKLYTQFQDEKRRTSQLKQQMDVLLTKLEDQSRLEEEVNQLKEYCNKLEQENAQQLDDANEINQSVHNEVIKLAHRNAHLERDKQELVKELEAKIYEISLLRKSLELSSLPSLQSNAAANASVNPNGADDDEDRRNANAMADEIYNSQKNDLLDAISPTFCV</sequence>
<feature type="coiled-coil region" evidence="1">
    <location>
        <begin position="72"/>
        <end position="192"/>
    </location>
</feature>